<dbReference type="Pfam" id="PF13639">
    <property type="entry name" value="zf-RING_2"/>
    <property type="match status" value="1"/>
</dbReference>
<reference evidence="14" key="1">
    <citation type="submission" date="2025-08" db="UniProtKB">
        <authorList>
            <consortium name="RefSeq"/>
        </authorList>
    </citation>
    <scope>IDENTIFICATION</scope>
</reference>
<dbReference type="InterPro" id="IPR017907">
    <property type="entry name" value="Znf_RING_CS"/>
</dbReference>
<feature type="region of interest" description="Disordered" evidence="10">
    <location>
        <begin position="705"/>
        <end position="814"/>
    </location>
</feature>
<dbReference type="Gene3D" id="3.30.390.130">
    <property type="match status" value="1"/>
</dbReference>
<keyword evidence="9" id="KW-0963">Cytoplasm</keyword>
<dbReference type="GO" id="GO:0008270">
    <property type="term" value="F:zinc ion binding"/>
    <property type="evidence" value="ECO:0007669"/>
    <property type="project" value="UniProtKB-KW"/>
</dbReference>
<dbReference type="InterPro" id="IPR039398">
    <property type="entry name" value="Deltex_fam"/>
</dbReference>
<dbReference type="OrthoDB" id="527344at2759"/>
<dbReference type="EC" id="2.3.2.27" evidence="9"/>
<evidence type="ECO:0000313" key="13">
    <source>
        <dbReference type="Proteomes" id="UP000694845"/>
    </source>
</evidence>
<proteinExistence type="inferred from homology"/>
<evidence type="ECO:0000256" key="1">
    <source>
        <dbReference type="ARBA" id="ARBA00000900"/>
    </source>
</evidence>
<dbReference type="SMART" id="SM00184">
    <property type="entry name" value="RING"/>
    <property type="match status" value="1"/>
</dbReference>
<keyword evidence="4 9" id="KW-0808">Transferase</keyword>
<evidence type="ECO:0000256" key="7">
    <source>
        <dbReference type="ARBA" id="ARBA00022833"/>
    </source>
</evidence>
<dbReference type="Gene3D" id="3.40.220.10">
    <property type="entry name" value="Leucine Aminopeptidase, subunit E, domain 1"/>
    <property type="match status" value="1"/>
</dbReference>
<dbReference type="PROSITE" id="PS50089">
    <property type="entry name" value="ZF_RING_2"/>
    <property type="match status" value="1"/>
</dbReference>
<dbReference type="SUPFAM" id="SSF52949">
    <property type="entry name" value="Macro domain-like"/>
    <property type="match status" value="1"/>
</dbReference>
<evidence type="ECO:0000256" key="6">
    <source>
        <dbReference type="ARBA" id="ARBA00022771"/>
    </source>
</evidence>
<organism evidence="13 14">
    <name type="scientific">Acanthaster planci</name>
    <name type="common">Crown-of-thorns starfish</name>
    <dbReference type="NCBI Taxonomy" id="133434"/>
    <lineage>
        <taxon>Eukaryota</taxon>
        <taxon>Metazoa</taxon>
        <taxon>Echinodermata</taxon>
        <taxon>Eleutherozoa</taxon>
        <taxon>Asterozoa</taxon>
        <taxon>Asteroidea</taxon>
        <taxon>Valvatacea</taxon>
        <taxon>Valvatida</taxon>
        <taxon>Acanthasteridae</taxon>
        <taxon>Acanthaster</taxon>
    </lineage>
</organism>
<dbReference type="SUPFAM" id="SSF57850">
    <property type="entry name" value="RING/U-box"/>
    <property type="match status" value="1"/>
</dbReference>
<dbReference type="InterPro" id="IPR002589">
    <property type="entry name" value="Macro_dom"/>
</dbReference>
<gene>
    <name evidence="14" type="primary">LOC110979860</name>
</gene>
<dbReference type="GO" id="GO:0007219">
    <property type="term" value="P:Notch signaling pathway"/>
    <property type="evidence" value="ECO:0007669"/>
    <property type="project" value="InterPro"/>
</dbReference>
<protein>
    <recommendedName>
        <fullName evidence="9">E3 ubiquitin-protein ligase</fullName>
        <ecNumber evidence="9">2.3.2.27</ecNumber>
    </recommendedName>
</protein>
<feature type="domain" description="RING-type" evidence="11">
    <location>
        <begin position="819"/>
        <end position="858"/>
    </location>
</feature>
<dbReference type="PROSITE" id="PS51154">
    <property type="entry name" value="MACRO"/>
    <property type="match status" value="1"/>
</dbReference>
<keyword evidence="13" id="KW-1185">Reference proteome</keyword>
<evidence type="ECO:0000256" key="2">
    <source>
        <dbReference type="ARBA" id="ARBA00004906"/>
    </source>
</evidence>
<evidence type="ECO:0000256" key="4">
    <source>
        <dbReference type="ARBA" id="ARBA00022679"/>
    </source>
</evidence>
<sequence>MHCAHSLTRSGLETSRITKNQCRDCLDSKMDPSELFERALLVQNLRSVEEFRRLSEDQQRDKLIIHFQNRGINHGGDIKDVIYPLNSAKNSAIVIFEEAKDRESAVQHKHVFHSQPLEVCRLPLVFTSIEAKIDPLYLSLMPREAAYTFPSRLQNIAGVEVNPNNLSEIRCSHLTQLDNVAREVFWQIFQHKMAVGNEFQAASASIVTHEPTYYQHRGLDGFRGASGNHGEVSEREMFNTADPNPSSKQTEDPEEFFNAESISNPHMPTVDGNGDRDKQFNSPSALKTKEGQKEDVGDEVKSGQDIGVIVDKYKYKYLQSFQEKDLNELSKQYNVKFKVSLKKKEDSPKVFVVASDSKGLRHVQQATDEFISFYQKASYDVQRKTIDCSTAPSKSVDEAVKQTQKLFKSDTLIIKDDGFPSNRIILRRGDVEEVARRFREIAGIKSRRKLLTTAANRAGSEDDLKGKAEPQMTGAQFLRSPIKNEMLTELQHLPSASQHSPFHGTANPPVDTRADLMKFVTNEGLNILVLEGDITKQDVLAIVNPSTVNLQNTGGVAKAIVLAAGPELERVCWEFRQKRHLKVTECETTPGFNLKCSIIHAAGPISRHQSFTSELYLTFLNCLHEAEKHKFSSLAIPLVGSGSAGAQKKVCADVLVQALLDFSGEPSKPKVVSIVLLVNIDRESTAEIYHSLQTAFNAQHKAGILSRAPTGPGPSHFASLDMRGPGLAYQMQGTPLGTQIDSCQTDEYNKDWPKPGESRELGKQDQQGIGGSDSKEAYGNRKPSQDARPAGKATGADSAPARPSDTKVDSSADGKNGGCPICLADEMKDEVALMCKHRFCKGCIEEAFKRSYKCPICQAVCRPPKGNQPPGGTMRHTTDQYMHLPGHENHGVITIHYSIPRGTQSADHPNPGRYFTGTSRTAYLPDNPEGREVLRLLQKAFDAGLVFTVGQSNTTGFSDTVTWNDIHHKTCQSGGPSNFGYPDPGYLKRVKEELSAKGIA</sequence>
<dbReference type="RefSeq" id="XP_022091673.1">
    <property type="nucleotide sequence ID" value="XM_022235981.1"/>
</dbReference>
<dbReference type="AlphaFoldDB" id="A0A8B7YEJ7"/>
<dbReference type="KEGG" id="aplc:110979860"/>
<dbReference type="Pfam" id="PF23085">
    <property type="entry name" value="RRM_PARP14_3"/>
    <property type="match status" value="1"/>
</dbReference>
<dbReference type="PROSITE" id="PS00518">
    <property type="entry name" value="ZF_RING_1"/>
    <property type="match status" value="1"/>
</dbReference>
<evidence type="ECO:0000259" key="11">
    <source>
        <dbReference type="PROSITE" id="PS50089"/>
    </source>
</evidence>
<dbReference type="GO" id="GO:0005737">
    <property type="term" value="C:cytoplasm"/>
    <property type="evidence" value="ECO:0007669"/>
    <property type="project" value="UniProtKB-SubCell"/>
</dbReference>
<evidence type="ECO:0000259" key="12">
    <source>
        <dbReference type="PROSITE" id="PS51154"/>
    </source>
</evidence>
<dbReference type="InterPro" id="IPR039396">
    <property type="entry name" value="Deltex_C"/>
</dbReference>
<keyword evidence="7 9" id="KW-0862">Zinc</keyword>
<comment type="catalytic activity">
    <reaction evidence="1 9">
        <text>S-ubiquitinyl-[E2 ubiquitin-conjugating enzyme]-L-cysteine + [acceptor protein]-L-lysine = [E2 ubiquitin-conjugating enzyme]-L-cysteine + N(6)-ubiquitinyl-[acceptor protein]-L-lysine.</text>
        <dbReference type="EC" id="2.3.2.27"/>
    </reaction>
</comment>
<feature type="compositionally biased region" description="Basic and acidic residues" evidence="10">
    <location>
        <begin position="287"/>
        <end position="300"/>
    </location>
</feature>
<dbReference type="InterPro" id="IPR039399">
    <property type="entry name" value="Deltex_C_sf"/>
</dbReference>
<dbReference type="CDD" id="cd09633">
    <property type="entry name" value="Deltex_C"/>
    <property type="match status" value="1"/>
</dbReference>
<dbReference type="Pfam" id="PF18102">
    <property type="entry name" value="DTC"/>
    <property type="match status" value="1"/>
</dbReference>
<dbReference type="Proteomes" id="UP000694845">
    <property type="component" value="Unplaced"/>
</dbReference>
<comment type="subcellular location">
    <subcellularLocation>
        <location evidence="9">Cytoplasm</location>
    </subcellularLocation>
</comment>
<dbReference type="Pfam" id="PF01661">
    <property type="entry name" value="Macro"/>
    <property type="match status" value="1"/>
</dbReference>
<evidence type="ECO:0000256" key="8">
    <source>
        <dbReference type="PROSITE-ProRule" id="PRU00175"/>
    </source>
</evidence>
<dbReference type="GO" id="GO:0061630">
    <property type="term" value="F:ubiquitin protein ligase activity"/>
    <property type="evidence" value="ECO:0007669"/>
    <property type="project" value="UniProtKB-UniRule"/>
</dbReference>
<comment type="pathway">
    <text evidence="2 9">Protein modification; protein ubiquitination.</text>
</comment>
<accession>A0A8B7YEJ7</accession>
<dbReference type="InterPro" id="IPR048409">
    <property type="entry name" value="DTX3L_KH-like"/>
</dbReference>
<dbReference type="Gene3D" id="3.30.70.330">
    <property type="match status" value="1"/>
</dbReference>
<dbReference type="GO" id="GO:0016567">
    <property type="term" value="P:protein ubiquitination"/>
    <property type="evidence" value="ECO:0007669"/>
    <property type="project" value="UniProtKB-UniRule"/>
</dbReference>
<feature type="compositionally biased region" description="Basic and acidic residues" evidence="10">
    <location>
        <begin position="773"/>
        <end position="785"/>
    </location>
</feature>
<dbReference type="SMART" id="SM00506">
    <property type="entry name" value="A1pp"/>
    <property type="match status" value="1"/>
</dbReference>
<comment type="similarity">
    <text evidence="3 9">Belongs to the Deltex family.</text>
</comment>
<evidence type="ECO:0000256" key="10">
    <source>
        <dbReference type="SAM" id="MobiDB-lite"/>
    </source>
</evidence>
<dbReference type="UniPathway" id="UPA00143"/>
<dbReference type="InterPro" id="IPR013083">
    <property type="entry name" value="Znf_RING/FYVE/PHD"/>
</dbReference>
<evidence type="ECO:0000256" key="9">
    <source>
        <dbReference type="RuleBase" id="RU367105"/>
    </source>
</evidence>
<dbReference type="GeneID" id="110979860"/>
<keyword evidence="6 8" id="KW-0863">Zinc-finger</keyword>
<dbReference type="OMA" id="YINIFAM"/>
<dbReference type="InterPro" id="IPR043472">
    <property type="entry name" value="Macro_dom-like"/>
</dbReference>
<evidence type="ECO:0000313" key="14">
    <source>
        <dbReference type="RefSeq" id="XP_022091673.1"/>
    </source>
</evidence>
<keyword evidence="5 9" id="KW-0479">Metal-binding</keyword>
<evidence type="ECO:0000256" key="5">
    <source>
        <dbReference type="ARBA" id="ARBA00022723"/>
    </source>
</evidence>
<feature type="region of interest" description="Disordered" evidence="10">
    <location>
        <begin position="237"/>
        <end position="300"/>
    </location>
</feature>
<dbReference type="Pfam" id="PF21718">
    <property type="entry name" value="KH_DTX3L"/>
    <property type="match status" value="1"/>
</dbReference>
<feature type="compositionally biased region" description="Polar residues" evidence="10">
    <location>
        <begin position="731"/>
        <end position="746"/>
    </location>
</feature>
<name>A0A8B7YEJ7_ACAPL</name>
<dbReference type="InterPro" id="IPR012677">
    <property type="entry name" value="Nucleotide-bd_a/b_plait_sf"/>
</dbReference>
<dbReference type="InterPro" id="IPR001841">
    <property type="entry name" value="Znf_RING"/>
</dbReference>
<dbReference type="Gene3D" id="3.30.40.10">
    <property type="entry name" value="Zinc/RING finger domain, C3HC4 (zinc finger)"/>
    <property type="match status" value="1"/>
</dbReference>
<feature type="domain" description="Macro" evidence="12">
    <location>
        <begin position="514"/>
        <end position="696"/>
    </location>
</feature>
<evidence type="ECO:0000256" key="3">
    <source>
        <dbReference type="ARBA" id="ARBA00009413"/>
    </source>
</evidence>
<dbReference type="PANTHER" id="PTHR12622">
    <property type="entry name" value="DELTEX-RELATED"/>
    <property type="match status" value="1"/>
</dbReference>
<feature type="compositionally biased region" description="Basic and acidic residues" evidence="10">
    <location>
        <begin position="747"/>
        <end position="763"/>
    </location>
</feature>